<dbReference type="AlphaFoldDB" id="A0A1W1U9K1"/>
<protein>
    <submittedName>
        <fullName evidence="7">Acyl-CoA synthetase (AMP-forming)/AMP-acid ligase II</fullName>
    </submittedName>
</protein>
<dbReference type="GO" id="GO:0005886">
    <property type="term" value="C:plasma membrane"/>
    <property type="evidence" value="ECO:0007669"/>
    <property type="project" value="TreeGrafter"/>
</dbReference>
<dbReference type="GO" id="GO:0070566">
    <property type="term" value="F:adenylyltransferase activity"/>
    <property type="evidence" value="ECO:0007669"/>
    <property type="project" value="TreeGrafter"/>
</dbReference>
<dbReference type="GO" id="GO:0006633">
    <property type="term" value="P:fatty acid biosynthetic process"/>
    <property type="evidence" value="ECO:0007669"/>
    <property type="project" value="TreeGrafter"/>
</dbReference>
<keyword evidence="2 7" id="KW-0436">Ligase</keyword>
<evidence type="ECO:0000256" key="3">
    <source>
        <dbReference type="ARBA" id="ARBA00022832"/>
    </source>
</evidence>
<dbReference type="Pfam" id="PF23024">
    <property type="entry name" value="AMP-dom_DIP2-like"/>
    <property type="match status" value="1"/>
</dbReference>
<organism evidence="7 8">
    <name type="scientific">Deinococcus hopiensis KR-140</name>
    <dbReference type="NCBI Taxonomy" id="695939"/>
    <lineage>
        <taxon>Bacteria</taxon>
        <taxon>Thermotogati</taxon>
        <taxon>Deinococcota</taxon>
        <taxon>Deinococci</taxon>
        <taxon>Deinococcales</taxon>
        <taxon>Deinococcaceae</taxon>
        <taxon>Deinococcus</taxon>
    </lineage>
</organism>
<evidence type="ECO:0000259" key="6">
    <source>
        <dbReference type="Pfam" id="PF23024"/>
    </source>
</evidence>
<dbReference type="InterPro" id="IPR020459">
    <property type="entry name" value="AMP-binding"/>
</dbReference>
<evidence type="ECO:0000256" key="4">
    <source>
        <dbReference type="ARBA" id="ARBA00023098"/>
    </source>
</evidence>
<evidence type="ECO:0000313" key="7">
    <source>
        <dbReference type="EMBL" id="SMB77768.1"/>
    </source>
</evidence>
<dbReference type="InterPro" id="IPR042099">
    <property type="entry name" value="ANL_N_sf"/>
</dbReference>
<name>A0A1W1U9K1_9DEIO</name>
<dbReference type="InterPro" id="IPR000873">
    <property type="entry name" value="AMP-dep_synth/lig_dom"/>
</dbReference>
<dbReference type="InterPro" id="IPR045851">
    <property type="entry name" value="AMP-bd_C_sf"/>
</dbReference>
<sequence length="596" mass="65049">MNLNHEPEVQAFAQESAAPFETLTARLDAYALSRPNQLAFVFLDERGEEMERLTFAQLADRSSRIARGLEPWRGQQALMLYSPGSTFICALLACFRVGVIAAPMPLPGRQKGGMARVAQVARNARAALVLTDDSALEVLRTGLASTVIHDLPCFSTETMTDNPPIQQVQAFEAEDVAYLQYTSGSTGEPKGVMITHRALMHNVEEIRLLFGHSDSTVMGNWAPTFHDMGLVGTTLHPIYMGIPSVQMTPATFIKRPALWLRAISKYRVTTSGGPNFAFDLCTQRISPNDLEGIDLSSWTRAFNGAEPVRPATLKAFAQRFGPYGFDVRDFCICYGLAESTLLVTAYTSEQGPNVLAVDPVMLESGVAQPVREGEGGRELVGCGAPVNLDVHIVDVETSRTLPPNSVGEIWVRGGSVGAGYWERPDLTVTTFQAHTSTGEGPFLRTGDLGFLYEGELFMTGRIKDLMIIGGRNIYPQDVEVTALQVQPALRAAAAFTVDTGVREEVVVVLEVGRTDEALPTGLTEAIRQAISREFGVSVAGLVFVTTANFARTTSGKVMRSEMRRLFLGRKLEALHEDVYDDLDQVRLARTDQPSPV</sequence>
<keyword evidence="3" id="KW-0276">Fatty acid metabolism</keyword>
<dbReference type="Pfam" id="PF00501">
    <property type="entry name" value="AMP-binding"/>
    <property type="match status" value="1"/>
</dbReference>
<dbReference type="FunFam" id="3.40.50.12780:FF:000013">
    <property type="entry name" value="Long-chain-fatty-acid--AMP ligase FadD32"/>
    <property type="match status" value="1"/>
</dbReference>
<keyword evidence="8" id="KW-1185">Reference proteome</keyword>
<dbReference type="GO" id="GO:0071766">
    <property type="term" value="P:Actinobacterium-type cell wall biogenesis"/>
    <property type="evidence" value="ECO:0007669"/>
    <property type="project" value="UniProtKB-ARBA"/>
</dbReference>
<evidence type="ECO:0000313" key="8">
    <source>
        <dbReference type="Proteomes" id="UP000192582"/>
    </source>
</evidence>
<dbReference type="RefSeq" id="WP_170928338.1">
    <property type="nucleotide sequence ID" value="NZ_FWWU01000001.1"/>
</dbReference>
<dbReference type="PANTHER" id="PTHR22754:SF32">
    <property type="entry name" value="DISCO-INTERACTING PROTEIN 2"/>
    <property type="match status" value="1"/>
</dbReference>
<dbReference type="InterPro" id="IPR040097">
    <property type="entry name" value="FAAL/FAAC"/>
</dbReference>
<comment type="similarity">
    <text evidence="1">Belongs to the ATP-dependent AMP-binding enzyme family.</text>
</comment>
<dbReference type="Gene3D" id="3.30.300.30">
    <property type="match status" value="1"/>
</dbReference>
<evidence type="ECO:0000256" key="2">
    <source>
        <dbReference type="ARBA" id="ARBA00022598"/>
    </source>
</evidence>
<dbReference type="STRING" id="695939.SAMN00790413_03908"/>
<dbReference type="PRINTS" id="PR00154">
    <property type="entry name" value="AMPBINDING"/>
</dbReference>
<dbReference type="PANTHER" id="PTHR22754">
    <property type="entry name" value="DISCO-INTERACTING PROTEIN 2 DIP2 -RELATED"/>
    <property type="match status" value="1"/>
</dbReference>
<dbReference type="Proteomes" id="UP000192582">
    <property type="component" value="Unassembled WGS sequence"/>
</dbReference>
<keyword evidence="4" id="KW-0443">Lipid metabolism</keyword>
<dbReference type="SUPFAM" id="SSF56801">
    <property type="entry name" value="Acetyl-CoA synthetase-like"/>
    <property type="match status" value="1"/>
</dbReference>
<dbReference type="PROSITE" id="PS00455">
    <property type="entry name" value="AMP_BINDING"/>
    <property type="match status" value="1"/>
</dbReference>
<dbReference type="Gene3D" id="3.40.50.12780">
    <property type="entry name" value="N-terminal domain of ligase-like"/>
    <property type="match status" value="1"/>
</dbReference>
<dbReference type="EMBL" id="FWWU01000001">
    <property type="protein sequence ID" value="SMB77768.1"/>
    <property type="molecule type" value="Genomic_DNA"/>
</dbReference>
<dbReference type="InterPro" id="IPR020845">
    <property type="entry name" value="AMP-binding_CS"/>
</dbReference>
<feature type="domain" description="AMP-binding enzyme C-terminal" evidence="6">
    <location>
        <begin position="464"/>
        <end position="574"/>
    </location>
</feature>
<dbReference type="InterPro" id="IPR025110">
    <property type="entry name" value="AMP-bd_C"/>
</dbReference>
<gene>
    <name evidence="7" type="ORF">SAMN00790413_03908</name>
</gene>
<evidence type="ECO:0000259" key="5">
    <source>
        <dbReference type="Pfam" id="PF00501"/>
    </source>
</evidence>
<feature type="domain" description="AMP-dependent synthetase/ligase" evidence="5">
    <location>
        <begin position="31"/>
        <end position="421"/>
    </location>
</feature>
<reference evidence="7 8" key="1">
    <citation type="submission" date="2017-04" db="EMBL/GenBank/DDBJ databases">
        <authorList>
            <person name="Afonso C.L."/>
            <person name="Miller P.J."/>
            <person name="Scott M.A."/>
            <person name="Spackman E."/>
            <person name="Goraichik I."/>
            <person name="Dimitrov K.M."/>
            <person name="Suarez D.L."/>
            <person name="Swayne D.E."/>
        </authorList>
    </citation>
    <scope>NUCLEOTIDE SEQUENCE [LARGE SCALE GENOMIC DNA]</scope>
    <source>
        <strain evidence="7 8">KR-140</strain>
    </source>
</reference>
<proteinExistence type="inferred from homology"/>
<accession>A0A1W1U9K1</accession>
<dbReference type="CDD" id="cd05931">
    <property type="entry name" value="FAAL"/>
    <property type="match status" value="1"/>
</dbReference>
<dbReference type="GO" id="GO:0016874">
    <property type="term" value="F:ligase activity"/>
    <property type="evidence" value="ECO:0007669"/>
    <property type="project" value="UniProtKB-KW"/>
</dbReference>
<evidence type="ECO:0000256" key="1">
    <source>
        <dbReference type="ARBA" id="ARBA00006432"/>
    </source>
</evidence>